<keyword evidence="1" id="KW-1133">Transmembrane helix</keyword>
<name>A0ABQ8VY41_9AGAR</name>
<evidence type="ECO:0000313" key="2">
    <source>
        <dbReference type="EMBL" id="KAJ4501283.1"/>
    </source>
</evidence>
<sequence length="52" mass="5817">MRDGLFGGYFLNLRQYKAVILIVGCNGATSVSSTMLLRIPIFMHSGSYLRTF</sequence>
<reference evidence="2" key="1">
    <citation type="submission" date="2022-08" db="EMBL/GenBank/DDBJ databases">
        <title>A Global Phylogenomic Analysis of the Shiitake Genus Lentinula.</title>
        <authorList>
            <consortium name="DOE Joint Genome Institute"/>
            <person name="Sierra-Patev S."/>
            <person name="Min B."/>
            <person name="Naranjo-Ortiz M."/>
            <person name="Looney B."/>
            <person name="Konkel Z."/>
            <person name="Slot J.C."/>
            <person name="Sakamoto Y."/>
            <person name="Steenwyk J.L."/>
            <person name="Rokas A."/>
            <person name="Carro J."/>
            <person name="Camarero S."/>
            <person name="Ferreira P."/>
            <person name="Molpeceres G."/>
            <person name="Ruiz-Duenas F.J."/>
            <person name="Serrano A."/>
            <person name="Henrissat B."/>
            <person name="Drula E."/>
            <person name="Hughes K.W."/>
            <person name="Mata J.L."/>
            <person name="Ishikawa N.K."/>
            <person name="Vargas-Isla R."/>
            <person name="Ushijima S."/>
            <person name="Smith C.A."/>
            <person name="Ahrendt S."/>
            <person name="Andreopoulos W."/>
            <person name="He G."/>
            <person name="Labutti K."/>
            <person name="Lipzen A."/>
            <person name="Ng V."/>
            <person name="Riley R."/>
            <person name="Sandor L."/>
            <person name="Barry K."/>
            <person name="Martinez A.T."/>
            <person name="Xiao Y."/>
            <person name="Gibbons J.G."/>
            <person name="Terashima K."/>
            <person name="Grigoriev I.V."/>
            <person name="Hibbett D.S."/>
        </authorList>
    </citation>
    <scope>NUCLEOTIDE SEQUENCE</scope>
    <source>
        <strain evidence="2">RHP3577 ss4</strain>
    </source>
</reference>
<evidence type="ECO:0000313" key="3">
    <source>
        <dbReference type="Proteomes" id="UP001150217"/>
    </source>
</evidence>
<dbReference type="EMBL" id="JANVFT010000002">
    <property type="protein sequence ID" value="KAJ4501283.1"/>
    <property type="molecule type" value="Genomic_DNA"/>
</dbReference>
<evidence type="ECO:0000256" key="1">
    <source>
        <dbReference type="SAM" id="Phobius"/>
    </source>
</evidence>
<organism evidence="2 3">
    <name type="scientific">Lentinula lateritia</name>
    <dbReference type="NCBI Taxonomy" id="40482"/>
    <lineage>
        <taxon>Eukaryota</taxon>
        <taxon>Fungi</taxon>
        <taxon>Dikarya</taxon>
        <taxon>Basidiomycota</taxon>
        <taxon>Agaricomycotina</taxon>
        <taxon>Agaricomycetes</taxon>
        <taxon>Agaricomycetidae</taxon>
        <taxon>Agaricales</taxon>
        <taxon>Marasmiineae</taxon>
        <taxon>Omphalotaceae</taxon>
        <taxon>Lentinula</taxon>
    </lineage>
</organism>
<keyword evidence="3" id="KW-1185">Reference proteome</keyword>
<keyword evidence="1" id="KW-0812">Transmembrane</keyword>
<comment type="caution">
    <text evidence="2">The sequence shown here is derived from an EMBL/GenBank/DDBJ whole genome shotgun (WGS) entry which is preliminary data.</text>
</comment>
<accession>A0ABQ8VY41</accession>
<protein>
    <submittedName>
        <fullName evidence="2">Uncharacterized protein</fullName>
    </submittedName>
</protein>
<feature type="transmembrane region" description="Helical" evidence="1">
    <location>
        <begin position="20"/>
        <end position="41"/>
    </location>
</feature>
<dbReference type="Proteomes" id="UP001150217">
    <property type="component" value="Unassembled WGS sequence"/>
</dbReference>
<keyword evidence="1" id="KW-0472">Membrane</keyword>
<proteinExistence type="predicted"/>
<gene>
    <name evidence="2" type="ORF">C8R41DRAFT_806690</name>
</gene>